<feature type="signal peptide" evidence="9">
    <location>
        <begin position="1"/>
        <end position="25"/>
    </location>
</feature>
<dbReference type="Gene3D" id="3.30.1680.40">
    <property type="match status" value="1"/>
</dbReference>
<comment type="subcellular location">
    <subcellularLocation>
        <location evidence="2">Cell membrane</location>
        <topology evidence="2">Lipid-anchor</topology>
        <topology evidence="2">GPI-anchor</topology>
    </subcellularLocation>
</comment>
<dbReference type="InterPro" id="IPR019609">
    <property type="entry name" value="Variant_surf_glycoprt_trypan_C"/>
</dbReference>
<evidence type="ECO:0000256" key="7">
    <source>
        <dbReference type="ARBA" id="ARBA00023288"/>
    </source>
</evidence>
<proteinExistence type="predicted"/>
<evidence type="ECO:0000256" key="6">
    <source>
        <dbReference type="ARBA" id="ARBA00023180"/>
    </source>
</evidence>
<dbReference type="GO" id="GO:0005886">
    <property type="term" value="C:plasma membrane"/>
    <property type="evidence" value="ECO:0007669"/>
    <property type="project" value="UniProtKB-SubCell"/>
</dbReference>
<evidence type="ECO:0000256" key="4">
    <source>
        <dbReference type="ARBA" id="ARBA00022622"/>
    </source>
</evidence>
<dbReference type="AlphaFoldDB" id="A0A1J0R560"/>
<keyword evidence="7" id="KW-0449">Lipoprotein</keyword>
<keyword evidence="3" id="KW-1003">Cell membrane</keyword>
<keyword evidence="4" id="KW-0336">GPI-anchor</keyword>
<accession>A0A1J0R560</accession>
<evidence type="ECO:0000256" key="1">
    <source>
        <dbReference type="ARBA" id="ARBA00002523"/>
    </source>
</evidence>
<protein>
    <submittedName>
        <fullName evidence="11">Variant surface glycoprotein 1125.111</fullName>
    </submittedName>
</protein>
<feature type="compositionally biased region" description="Basic and acidic residues" evidence="8">
    <location>
        <begin position="462"/>
        <end position="471"/>
    </location>
</feature>
<dbReference type="EMBL" id="KX699017">
    <property type="protein sequence ID" value="APD72973.1"/>
    <property type="molecule type" value="Genomic_DNA"/>
</dbReference>
<feature type="domain" description="Trypanosome variant surface glycoprotein C-terminal" evidence="10">
    <location>
        <begin position="428"/>
        <end position="517"/>
    </location>
</feature>
<feature type="region of interest" description="Disordered" evidence="8">
    <location>
        <begin position="419"/>
        <end position="441"/>
    </location>
</feature>
<name>A0A1J0R560_9TRYP</name>
<dbReference type="GO" id="GO:0098552">
    <property type="term" value="C:side of membrane"/>
    <property type="evidence" value="ECO:0007669"/>
    <property type="project" value="UniProtKB-KW"/>
</dbReference>
<keyword evidence="6" id="KW-0325">Glycoprotein</keyword>
<comment type="function">
    <text evidence="1">VSG forms a coat on the surface of the parasite. The trypanosome evades the immune response of the host by expressing a series of antigenically distinct VSGs from an estimated 1000 VSG genes.</text>
</comment>
<evidence type="ECO:0000256" key="8">
    <source>
        <dbReference type="SAM" id="MobiDB-lite"/>
    </source>
</evidence>
<reference evidence="11" key="1">
    <citation type="submission" date="2016-08" db="EMBL/GenBank/DDBJ databases">
        <title>VSG repertoire of Trypanosoma brucei EATRO 1125.</title>
        <authorList>
            <person name="Cross G.A."/>
        </authorList>
    </citation>
    <scope>NUCLEOTIDE SEQUENCE</scope>
    <source>
        <strain evidence="11">EATRO 1125</strain>
    </source>
</reference>
<dbReference type="Pfam" id="PF10659">
    <property type="entry name" value="Trypan_glycop_C"/>
    <property type="match status" value="1"/>
</dbReference>
<organism evidence="11">
    <name type="scientific">Trypanosoma brucei</name>
    <dbReference type="NCBI Taxonomy" id="5691"/>
    <lineage>
        <taxon>Eukaryota</taxon>
        <taxon>Discoba</taxon>
        <taxon>Euglenozoa</taxon>
        <taxon>Kinetoplastea</taxon>
        <taxon>Metakinetoplastina</taxon>
        <taxon>Trypanosomatida</taxon>
        <taxon>Trypanosomatidae</taxon>
        <taxon>Trypanosoma</taxon>
    </lineage>
</organism>
<feature type="region of interest" description="Disordered" evidence="8">
    <location>
        <begin position="462"/>
        <end position="487"/>
    </location>
</feature>
<evidence type="ECO:0000256" key="5">
    <source>
        <dbReference type="ARBA" id="ARBA00023136"/>
    </source>
</evidence>
<evidence type="ECO:0000313" key="11">
    <source>
        <dbReference type="EMBL" id="APD72973.1"/>
    </source>
</evidence>
<feature type="chain" id="PRO_5009615369" evidence="9">
    <location>
        <begin position="26"/>
        <end position="539"/>
    </location>
</feature>
<dbReference type="VEuPathDB" id="TriTrypDB:Tb427_000473400"/>
<keyword evidence="9" id="KW-0732">Signal</keyword>
<evidence type="ECO:0000256" key="3">
    <source>
        <dbReference type="ARBA" id="ARBA00022475"/>
    </source>
</evidence>
<evidence type="ECO:0000256" key="9">
    <source>
        <dbReference type="SAM" id="SignalP"/>
    </source>
</evidence>
<evidence type="ECO:0000259" key="10">
    <source>
        <dbReference type="Pfam" id="PF10659"/>
    </source>
</evidence>
<evidence type="ECO:0000256" key="2">
    <source>
        <dbReference type="ARBA" id="ARBA00004609"/>
    </source>
</evidence>
<dbReference type="SUPFAM" id="SSF58087">
    <property type="entry name" value="Variant surface glycoprotein (N-terminal domain)"/>
    <property type="match status" value="1"/>
</dbReference>
<keyword evidence="5" id="KW-0472">Membrane</keyword>
<sequence>MFFSQHTAATITALATLISVRVAEAQLGQTAVDAVNDLCTEKIYMLNLKEHFENAISTAVESVNALAKEARTYELASAALTDLKSRRGYTALEQLAKVKITTAAETNTDKVAKAQHTIRQLAHRLGLIDAALDMRPPTVPTKKKATFTPSQSLLTSATNTGKCVITLIEPQSQYNTCANALTNKPDLKQAAVQLTEAKQIKAAPDNYFGYKTPTLTALASGTVATGPAGTNSDHDCAGSSQARKTLTDGIGVDLSFDPDPPYAPKNYYKGNAKDQGCDPLNDTTTKRDGYIDKLASAICQSKDNLPTPATSISSMTAKTLKDDNDMIRIAAELLVDKPGELDGSKPAEREIIQKAIEATYGSDTKAISETFLKTLKQPKVEFKIAGKSKSQSIEEITGSAEAELALSFFVGRRYKTQTEEKETAASGSDKSAEKQCSGKKGTECKGDCELVEGVCTLKKKGDGENKEKDGKAASTCAGKPQGDCKSPDCKWEGETRKDSSFLVKKKLALSMAADFMSCSFKIIFVHSREFTILRDFLIL</sequence>